<gene>
    <name evidence="1" type="ORF">BN9_064530</name>
</gene>
<name>A0A024GFM5_9STRA</name>
<organism evidence="1 2">
    <name type="scientific">Albugo candida</name>
    <dbReference type="NCBI Taxonomy" id="65357"/>
    <lineage>
        <taxon>Eukaryota</taxon>
        <taxon>Sar</taxon>
        <taxon>Stramenopiles</taxon>
        <taxon>Oomycota</taxon>
        <taxon>Peronosporomycetes</taxon>
        <taxon>Albuginales</taxon>
        <taxon>Albuginaceae</taxon>
        <taxon>Albugo</taxon>
    </lineage>
</organism>
<dbReference type="AlphaFoldDB" id="A0A024GFM5"/>
<dbReference type="InParanoid" id="A0A024GFM5"/>
<accession>A0A024GFM5</accession>
<dbReference type="EMBL" id="CAIX01000101">
    <property type="protein sequence ID" value="CCI45556.1"/>
    <property type="molecule type" value="Genomic_DNA"/>
</dbReference>
<proteinExistence type="predicted"/>
<evidence type="ECO:0000313" key="1">
    <source>
        <dbReference type="EMBL" id="CCI45556.1"/>
    </source>
</evidence>
<comment type="caution">
    <text evidence="1">The sequence shown here is derived from an EMBL/GenBank/DDBJ whole genome shotgun (WGS) entry which is preliminary data.</text>
</comment>
<dbReference type="Proteomes" id="UP000053237">
    <property type="component" value="Unassembled WGS sequence"/>
</dbReference>
<sequence length="137" mass="14848">MASISSRDARDKDVLTSCCGGGSFHIVSVAVYSGSNAITSESYVPRPVASMTSSISPSLALSFTTKHTPCSGMPLQAATVSFIYRCAHEDSNSSKMRKSKYLNKAPFIEIYDLKAFRIRSTCYNCQCGDAFFSLILS</sequence>
<protein>
    <submittedName>
        <fullName evidence="1">Uncharacterized protein</fullName>
    </submittedName>
</protein>
<keyword evidence="2" id="KW-1185">Reference proteome</keyword>
<reference evidence="1 2" key="1">
    <citation type="submission" date="2012-05" db="EMBL/GenBank/DDBJ databases">
        <title>Recombination and specialization in a pathogen metapopulation.</title>
        <authorList>
            <person name="Gardiner A."/>
            <person name="Kemen E."/>
            <person name="Schultz-Larsen T."/>
            <person name="MacLean D."/>
            <person name="Van Oosterhout C."/>
            <person name="Jones J.D.G."/>
        </authorList>
    </citation>
    <scope>NUCLEOTIDE SEQUENCE [LARGE SCALE GENOMIC DNA]</scope>
    <source>
        <strain evidence="1 2">Ac Nc2</strain>
    </source>
</reference>
<evidence type="ECO:0000313" key="2">
    <source>
        <dbReference type="Proteomes" id="UP000053237"/>
    </source>
</evidence>